<dbReference type="PANTHER" id="PTHR22765">
    <property type="entry name" value="RING FINGER AND PROTEASE ASSOCIATED DOMAIN-CONTAINING"/>
    <property type="match status" value="1"/>
</dbReference>
<dbReference type="GeneID" id="25272495"/>
<protein>
    <submittedName>
        <fullName evidence="6">Zinc finger (C3HC4 RING finger) protein, putative</fullName>
    </submittedName>
</protein>
<dbReference type="EMBL" id="HG673494">
    <property type="protein sequence ID" value="CDI83808.1"/>
    <property type="molecule type" value="Genomic_DNA"/>
</dbReference>
<keyword evidence="7" id="KW-1185">Reference proteome</keyword>
<dbReference type="GO" id="GO:0005737">
    <property type="term" value="C:cytoplasm"/>
    <property type="evidence" value="ECO:0007669"/>
    <property type="project" value="TreeGrafter"/>
</dbReference>
<evidence type="ECO:0000259" key="5">
    <source>
        <dbReference type="PROSITE" id="PS50089"/>
    </source>
</evidence>
<dbReference type="GO" id="GO:0008270">
    <property type="term" value="F:zinc ion binding"/>
    <property type="evidence" value="ECO:0007669"/>
    <property type="project" value="UniProtKB-KW"/>
</dbReference>
<dbReference type="SUPFAM" id="SSF57850">
    <property type="entry name" value="RING/U-box"/>
    <property type="match status" value="1"/>
</dbReference>
<evidence type="ECO:0000256" key="2">
    <source>
        <dbReference type="ARBA" id="ARBA00022771"/>
    </source>
</evidence>
<keyword evidence="3" id="KW-0862">Zinc</keyword>
<evidence type="ECO:0000256" key="4">
    <source>
        <dbReference type="PROSITE-ProRule" id="PRU00175"/>
    </source>
</evidence>
<feature type="non-terminal residue" evidence="6">
    <location>
        <position position="1"/>
    </location>
</feature>
<evidence type="ECO:0000313" key="6">
    <source>
        <dbReference type="EMBL" id="CDI83808.1"/>
    </source>
</evidence>
<dbReference type="VEuPathDB" id="ToxoDB:EAH_00044250"/>
<dbReference type="Proteomes" id="UP000018050">
    <property type="component" value="Unassembled WGS sequence"/>
</dbReference>
<dbReference type="PANTHER" id="PTHR22765:SF416">
    <property type="entry name" value="E3 UBIQUITIN-PROTEIN LIGASE GODZILLA"/>
    <property type="match status" value="1"/>
</dbReference>
<proteinExistence type="predicted"/>
<keyword evidence="1" id="KW-0479">Metal-binding</keyword>
<dbReference type="PROSITE" id="PS50089">
    <property type="entry name" value="ZF_RING_2"/>
    <property type="match status" value="1"/>
</dbReference>
<dbReference type="InterPro" id="IPR011016">
    <property type="entry name" value="Znf_RING-CH"/>
</dbReference>
<dbReference type="InterPro" id="IPR051826">
    <property type="entry name" value="E3_ubiquitin-ligase_domain"/>
</dbReference>
<dbReference type="Pfam" id="PF13639">
    <property type="entry name" value="zf-RING_2"/>
    <property type="match status" value="1"/>
</dbReference>
<reference evidence="6" key="2">
    <citation type="submission" date="2013-10" db="EMBL/GenBank/DDBJ databases">
        <authorList>
            <person name="Aslett M."/>
        </authorList>
    </citation>
    <scope>NUCLEOTIDE SEQUENCE</scope>
    <source>
        <strain evidence="6">Houghton</strain>
    </source>
</reference>
<dbReference type="GO" id="GO:0061630">
    <property type="term" value="F:ubiquitin protein ligase activity"/>
    <property type="evidence" value="ECO:0007669"/>
    <property type="project" value="TreeGrafter"/>
</dbReference>
<dbReference type="Gene3D" id="3.30.40.10">
    <property type="entry name" value="Zinc/RING finger domain, C3HC4 (zinc finger)"/>
    <property type="match status" value="1"/>
</dbReference>
<dbReference type="GO" id="GO:0006511">
    <property type="term" value="P:ubiquitin-dependent protein catabolic process"/>
    <property type="evidence" value="ECO:0007669"/>
    <property type="project" value="TreeGrafter"/>
</dbReference>
<dbReference type="OMA" id="ISINRCC"/>
<dbReference type="InterPro" id="IPR013083">
    <property type="entry name" value="Znf_RING/FYVE/PHD"/>
</dbReference>
<gene>
    <name evidence="6" type="ORF">EAH_00044250</name>
</gene>
<accession>U6GX19</accession>
<keyword evidence="2 4" id="KW-0863">Zinc-finger</keyword>
<evidence type="ECO:0000313" key="7">
    <source>
        <dbReference type="Proteomes" id="UP000018050"/>
    </source>
</evidence>
<dbReference type="InterPro" id="IPR001841">
    <property type="entry name" value="Znf_RING"/>
</dbReference>
<feature type="domain" description="RING-type" evidence="5">
    <location>
        <begin position="71"/>
        <end position="114"/>
    </location>
</feature>
<name>U6GX19_EIMAC</name>
<reference evidence="6" key="1">
    <citation type="submission" date="2013-10" db="EMBL/GenBank/DDBJ databases">
        <title>Genomic analysis of the causative agents of coccidiosis in chickens.</title>
        <authorList>
            <person name="Reid A.J."/>
            <person name="Blake D."/>
            <person name="Billington K."/>
            <person name="Browne H."/>
            <person name="Dunn M."/>
            <person name="Hung S."/>
            <person name="Kawahara F."/>
            <person name="Miranda-Saavedra D."/>
            <person name="Mourier T."/>
            <person name="Nagra H."/>
            <person name="Otto T.D."/>
            <person name="Rawlings N."/>
            <person name="Sanchez A."/>
            <person name="Sanders M."/>
            <person name="Subramaniam C."/>
            <person name="Tay Y."/>
            <person name="Dear P."/>
            <person name="Doerig C."/>
            <person name="Gruber A."/>
            <person name="Parkinson J."/>
            <person name="Shirley M."/>
            <person name="Wan K.L."/>
            <person name="Berriman M."/>
            <person name="Tomley F."/>
            <person name="Pain A."/>
        </authorList>
    </citation>
    <scope>NUCLEOTIDE SEQUENCE</scope>
    <source>
        <strain evidence="6">Houghton</strain>
    </source>
</reference>
<organism evidence="6 7">
    <name type="scientific">Eimeria acervulina</name>
    <name type="common">Coccidian parasite</name>
    <dbReference type="NCBI Taxonomy" id="5801"/>
    <lineage>
        <taxon>Eukaryota</taxon>
        <taxon>Sar</taxon>
        <taxon>Alveolata</taxon>
        <taxon>Apicomplexa</taxon>
        <taxon>Conoidasida</taxon>
        <taxon>Coccidia</taxon>
        <taxon>Eucoccidiorida</taxon>
        <taxon>Eimeriorina</taxon>
        <taxon>Eimeriidae</taxon>
        <taxon>Eimeria</taxon>
    </lineage>
</organism>
<dbReference type="OrthoDB" id="21204at2759"/>
<dbReference type="AlphaFoldDB" id="U6GX19"/>
<dbReference type="RefSeq" id="XP_013247122.1">
    <property type="nucleotide sequence ID" value="XM_013391668.1"/>
</dbReference>
<dbReference type="SMART" id="SM00744">
    <property type="entry name" value="RINGv"/>
    <property type="match status" value="1"/>
</dbReference>
<evidence type="ECO:0000256" key="1">
    <source>
        <dbReference type="ARBA" id="ARBA00022723"/>
    </source>
</evidence>
<evidence type="ECO:0000256" key="3">
    <source>
        <dbReference type="ARBA" id="ARBA00022833"/>
    </source>
</evidence>
<dbReference type="SMART" id="SM00184">
    <property type="entry name" value="RING"/>
    <property type="match status" value="1"/>
</dbReference>
<sequence>IENDVIIESRDSSLLPSLSLEGVIGGVSTLLGGPQQQGENRGAAAAAAATTAAAAGGIQTPAPAISINRCCPICMVDLNNEDVVLIMPCDIRHYFHRACVEHWLETSQACPICRANIVRLIMGAADGAQGQQQLQQQQQQQMLQQRVVAIFAARVGFV</sequence>